<feature type="domain" description="Glycosyl transferase family 1" evidence="2">
    <location>
        <begin position="206"/>
        <end position="359"/>
    </location>
</feature>
<organism evidence="3 4">
    <name type="scientific">Cloacibacterium rupense</name>
    <dbReference type="NCBI Taxonomy" id="517423"/>
    <lineage>
        <taxon>Bacteria</taxon>
        <taxon>Pseudomonadati</taxon>
        <taxon>Bacteroidota</taxon>
        <taxon>Flavobacteriia</taxon>
        <taxon>Flavobacteriales</taxon>
        <taxon>Weeksellaceae</taxon>
    </lineage>
</organism>
<gene>
    <name evidence="3" type="ORF">GCM10010992_26960</name>
</gene>
<protein>
    <recommendedName>
        <fullName evidence="2">Glycosyl transferase family 1 domain-containing protein</fullName>
    </recommendedName>
</protein>
<dbReference type="Pfam" id="PF00534">
    <property type="entry name" value="Glycos_transf_1"/>
    <property type="match status" value="1"/>
</dbReference>
<evidence type="ECO:0000313" key="4">
    <source>
        <dbReference type="Proteomes" id="UP000620064"/>
    </source>
</evidence>
<accession>A0ABQ2NNH8</accession>
<keyword evidence="1" id="KW-1133">Transmembrane helix</keyword>
<name>A0ABQ2NNH8_9FLAO</name>
<keyword evidence="1" id="KW-0472">Membrane</keyword>
<dbReference type="RefSeq" id="WP_188618664.1">
    <property type="nucleotide sequence ID" value="NZ_BMLV01000007.1"/>
</dbReference>
<sequence length="390" mass="45791">MIKNGYSNKTVLIFDLSIDGHHLEYIHHLYIEALKKREINFHFVVNSNFTKVNHLFEWPKAENINIYFFQNTDLPETNNAFLKCYYKNKLLKKFVKKTNADKLILISLMEFMPLLPLFFINSKVKISGIIYLIYLYRYKFSILFQKISDISKYLMFSFFSSFEKLYILNDEVSPRILNKKFHTSKFIFLPDPYIPLDNHVQLEPVREQYGIKTPFIYLHFGALEDRKGTIEILDAIHRTPSEKIEKITFVFLGKIGKSIKKDFMELLNKIESQKKNVIVKDQFCSYNLILSFCNESTIVLMPYKDQNQSSGVLNYASLFGIPVLAINNGLICKIVKRYRLGYLIDACKPNLLADFFNHISPEEIIKNSSKQNVKLFLNNHTIEKFSKTIL</sequence>
<feature type="transmembrane region" description="Helical" evidence="1">
    <location>
        <begin position="283"/>
        <end position="303"/>
    </location>
</feature>
<reference evidence="4" key="1">
    <citation type="journal article" date="2019" name="Int. J. Syst. Evol. Microbiol.">
        <title>The Global Catalogue of Microorganisms (GCM) 10K type strain sequencing project: providing services to taxonomists for standard genome sequencing and annotation.</title>
        <authorList>
            <consortium name="The Broad Institute Genomics Platform"/>
            <consortium name="The Broad Institute Genome Sequencing Center for Infectious Disease"/>
            <person name="Wu L."/>
            <person name="Ma J."/>
        </authorList>
    </citation>
    <scope>NUCLEOTIDE SEQUENCE [LARGE SCALE GENOMIC DNA]</scope>
    <source>
        <strain evidence="4">CGMCC 1.7656</strain>
    </source>
</reference>
<evidence type="ECO:0000259" key="2">
    <source>
        <dbReference type="Pfam" id="PF00534"/>
    </source>
</evidence>
<dbReference type="InterPro" id="IPR001296">
    <property type="entry name" value="Glyco_trans_1"/>
</dbReference>
<comment type="caution">
    <text evidence="3">The sequence shown here is derived from an EMBL/GenBank/DDBJ whole genome shotgun (WGS) entry which is preliminary data.</text>
</comment>
<dbReference type="Proteomes" id="UP000620064">
    <property type="component" value="Unassembled WGS sequence"/>
</dbReference>
<evidence type="ECO:0000256" key="1">
    <source>
        <dbReference type="SAM" id="Phobius"/>
    </source>
</evidence>
<dbReference type="Gene3D" id="3.40.50.2000">
    <property type="entry name" value="Glycogen Phosphorylase B"/>
    <property type="match status" value="1"/>
</dbReference>
<evidence type="ECO:0000313" key="3">
    <source>
        <dbReference type="EMBL" id="GGP06542.1"/>
    </source>
</evidence>
<feature type="transmembrane region" description="Helical" evidence="1">
    <location>
        <begin position="315"/>
        <end position="335"/>
    </location>
</feature>
<dbReference type="SUPFAM" id="SSF53756">
    <property type="entry name" value="UDP-Glycosyltransferase/glycogen phosphorylase"/>
    <property type="match status" value="1"/>
</dbReference>
<proteinExistence type="predicted"/>
<keyword evidence="4" id="KW-1185">Reference proteome</keyword>
<dbReference type="EMBL" id="BMLV01000007">
    <property type="protein sequence ID" value="GGP06542.1"/>
    <property type="molecule type" value="Genomic_DNA"/>
</dbReference>
<keyword evidence="1" id="KW-0812">Transmembrane</keyword>